<keyword evidence="2" id="KW-1185">Reference proteome</keyword>
<dbReference type="EMBL" id="JBHTIS010002986">
    <property type="protein sequence ID" value="MFD1050637.1"/>
    <property type="molecule type" value="Genomic_DNA"/>
</dbReference>
<feature type="non-terminal residue" evidence="1">
    <location>
        <position position="209"/>
    </location>
</feature>
<sequence length="209" mass="22221">MTGLHEVPEAVSELRAGLADVPRHIELPACRTPVPGELAFAVPGDTAHALAELAASYGCRPSDILLTAWLAVLHRYGSQDAVLVGVATPTGWAPVTSRVGTRSSFGDLVDQVRRRLALLADSEVPKSLLSDLVPTFQVGFTTQPTTVGADVLLVVDRDVAAAPLRLITSTVDARTREGLARHLLTLLGNGCLRPSVPLSHLRMLTDRDV</sequence>
<protein>
    <recommendedName>
        <fullName evidence="3">Condensation domain-containing protein</fullName>
    </recommendedName>
</protein>
<evidence type="ECO:0000313" key="1">
    <source>
        <dbReference type="EMBL" id="MFD1050637.1"/>
    </source>
</evidence>
<gene>
    <name evidence="1" type="ORF">ACFQ1S_36490</name>
</gene>
<dbReference type="SUPFAM" id="SSF52777">
    <property type="entry name" value="CoA-dependent acyltransferases"/>
    <property type="match status" value="1"/>
</dbReference>
<comment type="caution">
    <text evidence="1">The sequence shown here is derived from an EMBL/GenBank/DDBJ whole genome shotgun (WGS) entry which is preliminary data.</text>
</comment>
<accession>A0ABW3MKC7</accession>
<name>A0ABW3MKC7_9PSEU</name>
<reference evidence="2" key="1">
    <citation type="journal article" date="2019" name="Int. J. Syst. Evol. Microbiol.">
        <title>The Global Catalogue of Microorganisms (GCM) 10K type strain sequencing project: providing services to taxonomists for standard genome sequencing and annotation.</title>
        <authorList>
            <consortium name="The Broad Institute Genomics Platform"/>
            <consortium name="The Broad Institute Genome Sequencing Center for Infectious Disease"/>
            <person name="Wu L."/>
            <person name="Ma J."/>
        </authorList>
    </citation>
    <scope>NUCLEOTIDE SEQUENCE [LARGE SCALE GENOMIC DNA]</scope>
    <source>
        <strain evidence="2">JCM 31486</strain>
    </source>
</reference>
<proteinExistence type="predicted"/>
<dbReference type="Proteomes" id="UP001597045">
    <property type="component" value="Unassembled WGS sequence"/>
</dbReference>
<evidence type="ECO:0000313" key="2">
    <source>
        <dbReference type="Proteomes" id="UP001597045"/>
    </source>
</evidence>
<dbReference type="Gene3D" id="3.30.559.30">
    <property type="entry name" value="Nonribosomal peptide synthetase, condensation domain"/>
    <property type="match status" value="1"/>
</dbReference>
<evidence type="ECO:0008006" key="3">
    <source>
        <dbReference type="Google" id="ProtNLM"/>
    </source>
</evidence>
<organism evidence="1 2">
    <name type="scientific">Kibdelosporangium lantanae</name>
    <dbReference type="NCBI Taxonomy" id="1497396"/>
    <lineage>
        <taxon>Bacteria</taxon>
        <taxon>Bacillati</taxon>
        <taxon>Actinomycetota</taxon>
        <taxon>Actinomycetes</taxon>
        <taxon>Pseudonocardiales</taxon>
        <taxon>Pseudonocardiaceae</taxon>
        <taxon>Kibdelosporangium</taxon>
    </lineage>
</organism>